<evidence type="ECO:0000313" key="3">
    <source>
        <dbReference type="Proteomes" id="UP000306416"/>
    </source>
</evidence>
<dbReference type="Pfam" id="PF00753">
    <property type="entry name" value="Lactamase_B"/>
    <property type="match status" value="1"/>
</dbReference>
<dbReference type="InterPro" id="IPR001279">
    <property type="entry name" value="Metallo-B-lactamas"/>
</dbReference>
<feature type="domain" description="Metallo-beta-lactamase" evidence="1">
    <location>
        <begin position="23"/>
        <end position="246"/>
    </location>
</feature>
<dbReference type="Gene3D" id="3.60.15.10">
    <property type="entry name" value="Ribonuclease Z/Hydroxyacylglutathione hydrolase-like"/>
    <property type="match status" value="1"/>
</dbReference>
<organism evidence="2 3">
    <name type="scientific">Geomonas terrae</name>
    <dbReference type="NCBI Taxonomy" id="2562681"/>
    <lineage>
        <taxon>Bacteria</taxon>
        <taxon>Pseudomonadati</taxon>
        <taxon>Thermodesulfobacteriota</taxon>
        <taxon>Desulfuromonadia</taxon>
        <taxon>Geobacterales</taxon>
        <taxon>Geobacteraceae</taxon>
        <taxon>Geomonas</taxon>
    </lineage>
</organism>
<gene>
    <name evidence="2" type="ORF">E4633_05265</name>
</gene>
<dbReference type="InterPro" id="IPR041712">
    <property type="entry name" value="DHPS-like_MBL-fold"/>
</dbReference>
<dbReference type="Proteomes" id="UP000306416">
    <property type="component" value="Unassembled WGS sequence"/>
</dbReference>
<protein>
    <submittedName>
        <fullName evidence="2">MBL fold metallo-hydrolase</fullName>
    </submittedName>
</protein>
<comment type="caution">
    <text evidence="2">The sequence shown here is derived from an EMBL/GenBank/DDBJ whole genome shotgun (WGS) entry which is preliminary data.</text>
</comment>
<dbReference type="EMBL" id="SRSC01000001">
    <property type="protein sequence ID" value="TGU74870.1"/>
    <property type="molecule type" value="Genomic_DNA"/>
</dbReference>
<dbReference type="PANTHER" id="PTHR13754">
    <property type="entry name" value="METALLO-BETA-LACTAMASE SUPERFAMILY PROTEIN"/>
    <property type="match status" value="1"/>
</dbReference>
<keyword evidence="3" id="KW-1185">Reference proteome</keyword>
<dbReference type="CDD" id="cd07713">
    <property type="entry name" value="DHPS-like_MBL-fold"/>
    <property type="match status" value="1"/>
</dbReference>
<keyword evidence="2" id="KW-0378">Hydrolase</keyword>
<dbReference type="GO" id="GO:0016787">
    <property type="term" value="F:hydrolase activity"/>
    <property type="evidence" value="ECO:0007669"/>
    <property type="project" value="UniProtKB-KW"/>
</dbReference>
<name>A0A4S1CNG9_9BACT</name>
<evidence type="ECO:0000259" key="1">
    <source>
        <dbReference type="SMART" id="SM00849"/>
    </source>
</evidence>
<proteinExistence type="predicted"/>
<dbReference type="RefSeq" id="WP_135869190.1">
    <property type="nucleotide sequence ID" value="NZ_SRSC01000001.1"/>
</dbReference>
<sequence>MICRIKVLCDNTAGALSGTLGEHGFAALVQAGDRSLLFDTGAGHTLLHNAQRMNVDLKGIDQVVLSHGHWDHAGGLWPLLQVAGPKRILAHPGIFTRRYSVREGTARSVGVPYSEEFLAGLGAVFSYSDAFREVMPGVFLTGEVPRRTVFEEGDAGLFCDEAGCERDEIRDDQSLVVVTGKGLLILLGCCHAGMINTIEHAREKTGVDRVYGVVGGCHLAFSSQPQVDQTIKALKKYGLKKICPGHCTGFHAAARLAQAFPAGFKPMQVGYVLEAE</sequence>
<dbReference type="InterPro" id="IPR052926">
    <property type="entry name" value="Metallo-beta-lactamase_dom"/>
</dbReference>
<dbReference type="SMART" id="SM00849">
    <property type="entry name" value="Lactamase_B"/>
    <property type="match status" value="1"/>
</dbReference>
<dbReference type="AlphaFoldDB" id="A0A4S1CNG9"/>
<dbReference type="PANTHER" id="PTHR13754:SF13">
    <property type="entry name" value="METALLO-BETA-LACTAMASE SUPERFAMILY PROTEIN (AFU_ORTHOLOGUE AFUA_3G07630)"/>
    <property type="match status" value="1"/>
</dbReference>
<dbReference type="InterPro" id="IPR036866">
    <property type="entry name" value="RibonucZ/Hydroxyglut_hydro"/>
</dbReference>
<evidence type="ECO:0000313" key="2">
    <source>
        <dbReference type="EMBL" id="TGU74870.1"/>
    </source>
</evidence>
<dbReference type="SUPFAM" id="SSF56281">
    <property type="entry name" value="Metallo-hydrolase/oxidoreductase"/>
    <property type="match status" value="1"/>
</dbReference>
<reference evidence="2 3" key="1">
    <citation type="submission" date="2019-04" db="EMBL/GenBank/DDBJ databases">
        <title>Geobacter oryzae sp. nov., ferric-reducing bacteria isolated from paddy soil.</title>
        <authorList>
            <person name="Xu Z."/>
            <person name="Masuda Y."/>
            <person name="Itoh H."/>
            <person name="Senoo K."/>
        </authorList>
    </citation>
    <scope>NUCLEOTIDE SEQUENCE [LARGE SCALE GENOMIC DNA]</scope>
    <source>
        <strain evidence="2 3">Red111</strain>
    </source>
</reference>
<accession>A0A4S1CNG9</accession>
<dbReference type="GO" id="GO:0016740">
    <property type="term" value="F:transferase activity"/>
    <property type="evidence" value="ECO:0007669"/>
    <property type="project" value="TreeGrafter"/>
</dbReference>